<dbReference type="EMBL" id="NIVC01000434">
    <property type="protein sequence ID" value="PAA83065.1"/>
    <property type="molecule type" value="Genomic_DNA"/>
</dbReference>
<keyword evidence="1" id="KW-0175">Coiled coil</keyword>
<protein>
    <recommendedName>
        <fullName evidence="7">SOCS box domain-containing protein</fullName>
    </recommendedName>
</protein>
<dbReference type="STRING" id="282301.A0A267GAJ4"/>
<organism evidence="4 6">
    <name type="scientific">Macrostomum lignano</name>
    <dbReference type="NCBI Taxonomy" id="282301"/>
    <lineage>
        <taxon>Eukaryota</taxon>
        <taxon>Metazoa</taxon>
        <taxon>Spiralia</taxon>
        <taxon>Lophotrochozoa</taxon>
        <taxon>Platyhelminthes</taxon>
        <taxon>Rhabditophora</taxon>
        <taxon>Macrostomorpha</taxon>
        <taxon>Macrostomida</taxon>
        <taxon>Macrostomidae</taxon>
        <taxon>Macrostomum</taxon>
    </lineage>
</organism>
<dbReference type="AlphaFoldDB" id="A0A267GAJ4"/>
<sequence length="496" mass="55446">MSQTGCLVRSKRASTKSNNSTASTVSSGTGAAGGAACLFGACFGAGAGAGSGAAGRANPVNADAIEKLTERLAYHIQLGNTRSVERILRKLRAVPPSKVVVSVKRRHLSPNFLAWTNRSQDPFLHFHQECSPVVWAVDNQQWQMLPILAKYGHDPNRPLQCKRWNFSPASSNRSAMVPYKKFWTKGRYTYQSALDYYFGSIYEFLGEEMQRMSSSAVGYSSPSTFYYFFQQLPQLLLRGIDVHRIDSIILFNSLGYSLNWYLTKYTNENNTVPDIPEQNDSCAEIFTVRSLIKAGFSEFECLEFLSSSHNWFGILICLLCHPRLDQYGSNIQLPPIIQEAALLLINFLSLSSSHPTSEEISESLENLSLRKLYAKRYSQRRQEFKDNLETLQRACSDFNKRPMSLRLQARNAVRRNIGGVDFGAKLRRLAQTFPAEVVAFLSYVDMDSLHLLHPPRVLLKLAKRENPFSTEDAAEASSSDGESAGSTSHEGEVSVV</sequence>
<feature type="region of interest" description="Disordered" evidence="2">
    <location>
        <begin position="1"/>
        <end position="29"/>
    </location>
</feature>
<dbReference type="Proteomes" id="UP000215902">
    <property type="component" value="Unassembled WGS sequence"/>
</dbReference>
<proteinExistence type="predicted"/>
<evidence type="ECO:0008006" key="7">
    <source>
        <dbReference type="Google" id="ProtNLM"/>
    </source>
</evidence>
<comment type="caution">
    <text evidence="4">The sequence shown here is derived from an EMBL/GenBank/DDBJ whole genome shotgun (WGS) entry which is preliminary data.</text>
</comment>
<evidence type="ECO:0000313" key="6">
    <source>
        <dbReference type="Proteomes" id="UP000215902"/>
    </source>
</evidence>
<evidence type="ECO:0000313" key="5">
    <source>
        <dbReference type="EMBL" id="PAA89115.1"/>
    </source>
</evidence>
<evidence type="ECO:0000256" key="1">
    <source>
        <dbReference type="SAM" id="Coils"/>
    </source>
</evidence>
<dbReference type="EMBL" id="NIVC01003893">
    <property type="protein sequence ID" value="PAA49380.1"/>
    <property type="molecule type" value="Genomic_DNA"/>
</dbReference>
<feature type="compositionally biased region" description="Low complexity" evidence="2">
    <location>
        <begin position="469"/>
        <end position="488"/>
    </location>
</feature>
<feature type="region of interest" description="Disordered" evidence="2">
    <location>
        <begin position="469"/>
        <end position="496"/>
    </location>
</feature>
<reference evidence="4 6" key="1">
    <citation type="submission" date="2017-06" db="EMBL/GenBank/DDBJ databases">
        <title>A platform for efficient transgenesis in Macrostomum lignano, a flatworm model organism for stem cell research.</title>
        <authorList>
            <person name="Berezikov E."/>
        </authorList>
    </citation>
    <scope>NUCLEOTIDE SEQUENCE [LARGE SCALE GENOMIC DNA]</scope>
    <source>
        <strain evidence="4">DV1</strain>
        <tissue evidence="4">Whole organism</tissue>
    </source>
</reference>
<feature type="coiled-coil region" evidence="1">
    <location>
        <begin position="374"/>
        <end position="401"/>
    </location>
</feature>
<dbReference type="EMBL" id="NIVC01000164">
    <property type="protein sequence ID" value="PAA89115.1"/>
    <property type="molecule type" value="Genomic_DNA"/>
</dbReference>
<evidence type="ECO:0000313" key="4">
    <source>
        <dbReference type="EMBL" id="PAA83065.1"/>
    </source>
</evidence>
<feature type="compositionally biased region" description="Low complexity" evidence="2">
    <location>
        <begin position="15"/>
        <end position="29"/>
    </location>
</feature>
<keyword evidence="6" id="KW-1185">Reference proteome</keyword>
<gene>
    <name evidence="5" type="ORF">BOX15_Mlig011658g1</name>
    <name evidence="3" type="ORF">BOX15_Mlig011658g2</name>
    <name evidence="4" type="ORF">BOX15_Mlig011658g3</name>
</gene>
<dbReference type="OrthoDB" id="6231517at2759"/>
<evidence type="ECO:0000313" key="3">
    <source>
        <dbReference type="EMBL" id="PAA49380.1"/>
    </source>
</evidence>
<evidence type="ECO:0000256" key="2">
    <source>
        <dbReference type="SAM" id="MobiDB-lite"/>
    </source>
</evidence>
<name>A0A267GAJ4_9PLAT</name>
<accession>A0A267GAJ4</accession>